<gene>
    <name evidence="7" type="ORF">KQ878_01310</name>
</gene>
<keyword evidence="5 7" id="KW-0449">Lipoprotein</keyword>
<dbReference type="InterPro" id="IPR005519">
    <property type="entry name" value="Acid_phosphat_B-like"/>
</dbReference>
<keyword evidence="8" id="KW-1185">Reference proteome</keyword>
<evidence type="ECO:0000313" key="7">
    <source>
        <dbReference type="EMBL" id="MBU4693522.1"/>
    </source>
</evidence>
<proteinExistence type="predicted"/>
<organism evidence="7 8">
    <name type="scientific">Mycoplasma zalophidermidis</name>
    <dbReference type="NCBI Taxonomy" id="398174"/>
    <lineage>
        <taxon>Bacteria</taxon>
        <taxon>Bacillati</taxon>
        <taxon>Mycoplasmatota</taxon>
        <taxon>Mollicutes</taxon>
        <taxon>Mycoplasmataceae</taxon>
        <taxon>Mycoplasma</taxon>
    </lineage>
</organism>
<feature type="signal peptide" evidence="6">
    <location>
        <begin position="1"/>
        <end position="22"/>
    </location>
</feature>
<dbReference type="EMBL" id="JAHMHK010000001">
    <property type="protein sequence ID" value="MBU4693522.1"/>
    <property type="molecule type" value="Genomic_DNA"/>
</dbReference>
<protein>
    <submittedName>
        <fullName evidence="7">Variable surface lipoprotein</fullName>
    </submittedName>
</protein>
<keyword evidence="2 6" id="KW-0732">Signal</keyword>
<dbReference type="Proteomes" id="UP000812267">
    <property type="component" value="Unassembled WGS sequence"/>
</dbReference>
<name>A0ABS6DR95_9MOLU</name>
<evidence type="ECO:0000256" key="4">
    <source>
        <dbReference type="ARBA" id="ARBA00023139"/>
    </source>
</evidence>
<sequence>MNKKLKLLLVGTSAVSAFPIVAAACNNNDNKDDSKTTKKINLSEEINKLPVEKQIELVSQLKLDKNAKAQIIGKLNSGVGITGAIVWYMRSAEAKLQSLQAYTLATLAFDNLKKRAEEDKMDYSALNVETGVVSNPKSGYGVPVVFMDVDETVFINEKTESWMVAENNGRFSEDKKDSVDAKGNRRAVAGAINFIKHVYANGGIVMFNSGIRQLKDSVEGIKKNLIKEGVDAKYLHDWMFWCSGVNPYNEDGTFATAPWAKAINDFENKTDNSKVSTKNQRMNAVSDNTAGWDFSKSQTGAGDKVVTKVIMKIGDDASDFYDDAYKKQAKFDITNKFFFDESNKDIKAIFTDVNGAEGIKITVDKKTKMVKKEKLAWHQFNLQVPGNAMYGSWTKGLGYGSFSSLWEELNDIYSKSTDDSAK</sequence>
<evidence type="ECO:0000256" key="6">
    <source>
        <dbReference type="SAM" id="SignalP"/>
    </source>
</evidence>
<evidence type="ECO:0000256" key="1">
    <source>
        <dbReference type="ARBA" id="ARBA00004193"/>
    </source>
</evidence>
<evidence type="ECO:0000256" key="5">
    <source>
        <dbReference type="ARBA" id="ARBA00023288"/>
    </source>
</evidence>
<keyword evidence="3" id="KW-0677">Repeat</keyword>
<dbReference type="Pfam" id="PF03767">
    <property type="entry name" value="Acid_phosphat_B"/>
    <property type="match status" value="1"/>
</dbReference>
<evidence type="ECO:0000313" key="8">
    <source>
        <dbReference type="Proteomes" id="UP000812267"/>
    </source>
</evidence>
<dbReference type="PROSITE" id="PS51257">
    <property type="entry name" value="PROKAR_LIPOPROTEIN"/>
    <property type="match status" value="1"/>
</dbReference>
<dbReference type="NCBIfam" id="NF033817">
    <property type="entry name" value="Mplas_variab_LP"/>
    <property type="match status" value="1"/>
</dbReference>
<keyword evidence="4" id="KW-0564">Palmitate</keyword>
<accession>A0ABS6DR95</accession>
<comment type="subcellular location">
    <subcellularLocation>
        <location evidence="1">Cell membrane</location>
        <topology evidence="1">Lipid-anchor</topology>
    </subcellularLocation>
</comment>
<evidence type="ECO:0000256" key="2">
    <source>
        <dbReference type="ARBA" id="ARBA00022729"/>
    </source>
</evidence>
<dbReference type="InterPro" id="IPR049890">
    <property type="entry name" value="VlpA-F-like_signal"/>
</dbReference>
<evidence type="ECO:0000256" key="3">
    <source>
        <dbReference type="ARBA" id="ARBA00022737"/>
    </source>
</evidence>
<dbReference type="RefSeq" id="WP_216567785.1">
    <property type="nucleotide sequence ID" value="NZ_JAHMHK010000001.1"/>
</dbReference>
<feature type="chain" id="PRO_5046898310" evidence="6">
    <location>
        <begin position="23"/>
        <end position="422"/>
    </location>
</feature>
<reference evidence="7" key="1">
    <citation type="submission" date="2021-06" db="EMBL/GenBank/DDBJ databases">
        <title>Novel Mycoplasma species detected in California sea lions (Zalophus californianus) from the USA.</title>
        <authorList>
            <person name="Volokhov D.V."/>
            <person name="Furtak V.A."/>
            <person name="Zagorodnyaya T.A."/>
        </authorList>
    </citation>
    <scope>NUCLEOTIDE SEQUENCE [LARGE SCALE GENOMIC DNA]</scope>
    <source>
        <strain evidence="7">CSL 4779</strain>
    </source>
</reference>
<comment type="caution">
    <text evidence="7">The sequence shown here is derived from an EMBL/GenBank/DDBJ whole genome shotgun (WGS) entry which is preliminary data.</text>
</comment>